<dbReference type="PANTHER" id="PTHR43546:SF3">
    <property type="entry name" value="UPF0173 METAL-DEPENDENT HYDROLASE MJ1163"/>
    <property type="match status" value="1"/>
</dbReference>
<name>A0A223S8F2_9ACTN</name>
<keyword evidence="3" id="KW-1185">Reference proteome</keyword>
<dbReference type="InterPro" id="IPR036866">
    <property type="entry name" value="RibonucZ/Hydroxyglut_hydro"/>
</dbReference>
<dbReference type="InterPro" id="IPR050114">
    <property type="entry name" value="UPF0173_UPF0282_UlaG_hydrolase"/>
</dbReference>
<protein>
    <submittedName>
        <fullName evidence="2">MBL fold metallo-hydrolase</fullName>
    </submittedName>
</protein>
<proteinExistence type="predicted"/>
<dbReference type="Gene3D" id="3.60.15.10">
    <property type="entry name" value="Ribonuclease Z/Hydroxyacylglutathione hydrolase-like"/>
    <property type="match status" value="1"/>
</dbReference>
<dbReference type="AlphaFoldDB" id="A0A223S8F2"/>
<organism evidence="2 3">
    <name type="scientific">Nocardiopsis gilva YIM 90087</name>
    <dbReference type="NCBI Taxonomy" id="1235441"/>
    <lineage>
        <taxon>Bacteria</taxon>
        <taxon>Bacillati</taxon>
        <taxon>Actinomycetota</taxon>
        <taxon>Actinomycetes</taxon>
        <taxon>Streptosporangiales</taxon>
        <taxon>Nocardiopsidaceae</taxon>
        <taxon>Nocardiopsis</taxon>
    </lineage>
</organism>
<dbReference type="RefSeq" id="WP_094932545.1">
    <property type="nucleotide sequence ID" value="NZ_CP022753.1"/>
</dbReference>
<accession>A0A223S8F2</accession>
<dbReference type="OrthoDB" id="3190691at2"/>
<dbReference type="InterPro" id="IPR001279">
    <property type="entry name" value="Metallo-B-lactamas"/>
</dbReference>
<dbReference type="SMART" id="SM00849">
    <property type="entry name" value="Lactamase_B"/>
    <property type="match status" value="1"/>
</dbReference>
<evidence type="ECO:0000259" key="1">
    <source>
        <dbReference type="SMART" id="SM00849"/>
    </source>
</evidence>
<dbReference type="PANTHER" id="PTHR43546">
    <property type="entry name" value="UPF0173 METAL-DEPENDENT HYDROLASE MJ1163-RELATED"/>
    <property type="match status" value="1"/>
</dbReference>
<dbReference type="Proteomes" id="UP000215005">
    <property type="component" value="Chromosome"/>
</dbReference>
<gene>
    <name evidence="2" type="ORF">CDO52_17760</name>
</gene>
<dbReference type="SUPFAM" id="SSF56281">
    <property type="entry name" value="Metallo-hydrolase/oxidoreductase"/>
    <property type="match status" value="1"/>
</dbReference>
<feature type="domain" description="Metallo-beta-lactamase" evidence="1">
    <location>
        <begin position="12"/>
        <end position="200"/>
    </location>
</feature>
<dbReference type="KEGG" id="ngv:CDO52_17760"/>
<sequence>MHTGTTRTTKHGHACVRLERDGATLVIDPGGFSEPDAAVGADAIAITHEHPDHFDLDRLRAAVRARPGVEIYTHAGIAEQLDELRELGARVHAVSHGDTPRIAGFDAHVYGERHAVIHPDIPVITNIGFRIDTSTGGVFHPGDALTVPEDPVDTLLVPVQAPWSKVSEVIDYLREAAPRSALAIHDGLLSEDGADVYARVLGMTVADVDYTRLLPGQQRDL</sequence>
<evidence type="ECO:0000313" key="3">
    <source>
        <dbReference type="Proteomes" id="UP000215005"/>
    </source>
</evidence>
<evidence type="ECO:0000313" key="2">
    <source>
        <dbReference type="EMBL" id="ASU84397.1"/>
    </source>
</evidence>
<dbReference type="GO" id="GO:0016787">
    <property type="term" value="F:hydrolase activity"/>
    <property type="evidence" value="ECO:0007669"/>
    <property type="project" value="UniProtKB-KW"/>
</dbReference>
<dbReference type="Pfam" id="PF13483">
    <property type="entry name" value="Lactamase_B_3"/>
    <property type="match status" value="1"/>
</dbReference>
<keyword evidence="2" id="KW-0378">Hydrolase</keyword>
<reference evidence="2 3" key="1">
    <citation type="submission" date="2017-08" db="EMBL/GenBank/DDBJ databases">
        <title>The complete genome sequence of Nocardiopsis gilva YIM 90087.</title>
        <authorList>
            <person name="Yin M."/>
            <person name="Tang S."/>
        </authorList>
    </citation>
    <scope>NUCLEOTIDE SEQUENCE [LARGE SCALE GENOMIC DNA]</scope>
    <source>
        <strain evidence="2 3">YIM 90087</strain>
    </source>
</reference>
<dbReference type="EMBL" id="CP022753">
    <property type="protein sequence ID" value="ASU84397.1"/>
    <property type="molecule type" value="Genomic_DNA"/>
</dbReference>